<organism evidence="5 6">
    <name type="scientific">Paraburkholderia kirstenboschensis</name>
    <dbReference type="NCBI Taxonomy" id="1245436"/>
    <lineage>
        <taxon>Bacteria</taxon>
        <taxon>Pseudomonadati</taxon>
        <taxon>Pseudomonadota</taxon>
        <taxon>Betaproteobacteria</taxon>
        <taxon>Burkholderiales</taxon>
        <taxon>Burkholderiaceae</taxon>
        <taxon>Paraburkholderia</taxon>
    </lineage>
</organism>
<feature type="domain" description="HTH araC/xylS-type" evidence="4">
    <location>
        <begin position="225"/>
        <end position="323"/>
    </location>
</feature>
<proteinExistence type="predicted"/>
<dbReference type="InterPro" id="IPR018060">
    <property type="entry name" value="HTH_AraC"/>
</dbReference>
<evidence type="ECO:0000256" key="2">
    <source>
        <dbReference type="ARBA" id="ARBA00023125"/>
    </source>
</evidence>
<dbReference type="InterPro" id="IPR009057">
    <property type="entry name" value="Homeodomain-like_sf"/>
</dbReference>
<keyword evidence="2" id="KW-0238">DNA-binding</keyword>
<dbReference type="EMBL" id="CP136511">
    <property type="protein sequence ID" value="WOD13436.1"/>
    <property type="molecule type" value="Genomic_DNA"/>
</dbReference>
<reference evidence="5 6" key="1">
    <citation type="submission" date="2023-10" db="EMBL/GenBank/DDBJ databases">
        <title>Surface-active antibiotics is a multifunctional adaptation for post-fire microbes.</title>
        <authorList>
            <person name="Liu M.D."/>
            <person name="Du Y."/>
            <person name="Koupaei S.K."/>
            <person name="Kim N.R."/>
            <person name="Zhang W."/>
            <person name="Traxler M.F."/>
        </authorList>
    </citation>
    <scope>NUCLEOTIDE SEQUENCE [LARGE SCALE GENOMIC DNA]</scope>
    <source>
        <strain evidence="5 6">F3</strain>
    </source>
</reference>
<dbReference type="RefSeq" id="WP_317014941.1">
    <property type="nucleotide sequence ID" value="NZ_CP136511.1"/>
</dbReference>
<dbReference type="InterPro" id="IPR050204">
    <property type="entry name" value="AraC_XylS_family_regulators"/>
</dbReference>
<accession>A0ABZ0E847</accession>
<evidence type="ECO:0000259" key="4">
    <source>
        <dbReference type="PROSITE" id="PS01124"/>
    </source>
</evidence>
<dbReference type="Gene3D" id="1.10.10.60">
    <property type="entry name" value="Homeodomain-like"/>
    <property type="match status" value="1"/>
</dbReference>
<dbReference type="PANTHER" id="PTHR46796:SF6">
    <property type="entry name" value="ARAC SUBFAMILY"/>
    <property type="match status" value="1"/>
</dbReference>
<evidence type="ECO:0000256" key="1">
    <source>
        <dbReference type="ARBA" id="ARBA00023015"/>
    </source>
</evidence>
<dbReference type="SUPFAM" id="SSF46689">
    <property type="entry name" value="Homeodomain-like"/>
    <property type="match status" value="2"/>
</dbReference>
<name>A0ABZ0E847_9BURK</name>
<evidence type="ECO:0000313" key="5">
    <source>
        <dbReference type="EMBL" id="WOD13436.1"/>
    </source>
</evidence>
<dbReference type="PROSITE" id="PS01124">
    <property type="entry name" value="HTH_ARAC_FAMILY_2"/>
    <property type="match status" value="1"/>
</dbReference>
<dbReference type="Proteomes" id="UP001302652">
    <property type="component" value="Chromosome 3"/>
</dbReference>
<protein>
    <submittedName>
        <fullName evidence="5">AraC family transcriptional regulator</fullName>
    </submittedName>
</protein>
<dbReference type="PANTHER" id="PTHR46796">
    <property type="entry name" value="HTH-TYPE TRANSCRIPTIONAL ACTIVATOR RHAS-RELATED"/>
    <property type="match status" value="1"/>
</dbReference>
<dbReference type="SMART" id="SM00342">
    <property type="entry name" value="HTH_ARAC"/>
    <property type="match status" value="1"/>
</dbReference>
<gene>
    <name evidence="5" type="ORF">RW095_05220</name>
</gene>
<keyword evidence="6" id="KW-1185">Reference proteome</keyword>
<sequence length="329" mass="35708">MVEGLPVLIGHWACCYVLLIREQALAEQHKPGEIVKTSAFYKVVHESDSKAARIMKQTSGLTPVQGLRCQTMNGAFANGGLNTVQGLRLVMPTGTTDVQAAGCDDLGVNHSMLISAPCVAVIPACAQLIMTPDNDSKGWVIALKRGVLGQASQEAFVAVPKWSRFSDPFLREVADTLSALHRAELIDAACADAFADVISVHIAVHYGHCAEAAAPDTPFTRQMLIRLEAFVHEHIAETILVQQLAVLAHMAPSSFAHAFKKVTGNTPHLYVTLERVRFARTMLCQQTPALVDVGACAGFQTQQHFTAVFHRYTGMTPRAYRLTHLKVGT</sequence>
<keyword evidence="1" id="KW-0805">Transcription regulation</keyword>
<keyword evidence="3" id="KW-0804">Transcription</keyword>
<dbReference type="Pfam" id="PF12833">
    <property type="entry name" value="HTH_18"/>
    <property type="match status" value="1"/>
</dbReference>
<evidence type="ECO:0000256" key="3">
    <source>
        <dbReference type="ARBA" id="ARBA00023163"/>
    </source>
</evidence>
<evidence type="ECO:0000313" key="6">
    <source>
        <dbReference type="Proteomes" id="UP001302652"/>
    </source>
</evidence>